<dbReference type="InterPro" id="IPR001138">
    <property type="entry name" value="Zn2Cys6_DnaBD"/>
</dbReference>
<feature type="compositionally biased region" description="Polar residues" evidence="8">
    <location>
        <begin position="180"/>
        <end position="193"/>
    </location>
</feature>
<feature type="non-terminal residue" evidence="11">
    <location>
        <position position="1"/>
    </location>
</feature>
<comment type="caution">
    <text evidence="11">The sequence shown here is derived from an EMBL/GenBank/DDBJ whole genome shotgun (WGS) entry which is preliminary data.</text>
</comment>
<organism evidence="11 12">
    <name type="scientific">Patellaria atrata CBS 101060</name>
    <dbReference type="NCBI Taxonomy" id="1346257"/>
    <lineage>
        <taxon>Eukaryota</taxon>
        <taxon>Fungi</taxon>
        <taxon>Dikarya</taxon>
        <taxon>Ascomycota</taxon>
        <taxon>Pezizomycotina</taxon>
        <taxon>Dothideomycetes</taxon>
        <taxon>Dothideomycetes incertae sedis</taxon>
        <taxon>Patellariales</taxon>
        <taxon>Patellariaceae</taxon>
        <taxon>Patellaria</taxon>
    </lineage>
</organism>
<dbReference type="InterPro" id="IPR007219">
    <property type="entry name" value="XnlR_reg_dom"/>
</dbReference>
<proteinExistence type="predicted"/>
<feature type="non-terminal residue" evidence="11">
    <location>
        <position position="879"/>
    </location>
</feature>
<keyword evidence="7" id="KW-0539">Nucleus</keyword>
<dbReference type="CDD" id="cd00067">
    <property type="entry name" value="GAL4"/>
    <property type="match status" value="1"/>
</dbReference>
<evidence type="ECO:0000256" key="5">
    <source>
        <dbReference type="ARBA" id="ARBA00023125"/>
    </source>
</evidence>
<dbReference type="Pfam" id="PF04082">
    <property type="entry name" value="Fungal_trans"/>
    <property type="match status" value="1"/>
</dbReference>
<dbReference type="GO" id="GO:0008270">
    <property type="term" value="F:zinc ion binding"/>
    <property type="evidence" value="ECO:0007669"/>
    <property type="project" value="InterPro"/>
</dbReference>
<evidence type="ECO:0000256" key="8">
    <source>
        <dbReference type="SAM" id="MobiDB-lite"/>
    </source>
</evidence>
<dbReference type="Proteomes" id="UP000799429">
    <property type="component" value="Unassembled WGS sequence"/>
</dbReference>
<dbReference type="GO" id="GO:0045944">
    <property type="term" value="P:positive regulation of transcription by RNA polymerase II"/>
    <property type="evidence" value="ECO:0007669"/>
    <property type="project" value="TreeGrafter"/>
</dbReference>
<evidence type="ECO:0000256" key="1">
    <source>
        <dbReference type="ARBA" id="ARBA00004123"/>
    </source>
</evidence>
<keyword evidence="3" id="KW-0862">Zinc</keyword>
<keyword evidence="12" id="KW-1185">Reference proteome</keyword>
<evidence type="ECO:0000256" key="6">
    <source>
        <dbReference type="ARBA" id="ARBA00023163"/>
    </source>
</evidence>
<evidence type="ECO:0000313" key="12">
    <source>
        <dbReference type="Proteomes" id="UP000799429"/>
    </source>
</evidence>
<dbReference type="GO" id="GO:0005634">
    <property type="term" value="C:nucleus"/>
    <property type="evidence" value="ECO:0007669"/>
    <property type="project" value="UniProtKB-SubCell"/>
</dbReference>
<keyword evidence="9" id="KW-0472">Membrane</keyword>
<dbReference type="GO" id="GO:0006351">
    <property type="term" value="P:DNA-templated transcription"/>
    <property type="evidence" value="ECO:0007669"/>
    <property type="project" value="InterPro"/>
</dbReference>
<comment type="subcellular location">
    <subcellularLocation>
        <location evidence="1">Nucleus</location>
    </subcellularLocation>
</comment>
<sequence length="879" mass="96914">QKRRRVTRACDECRRKKIKCDGKQPCTHCTVYSYECTYDQPSNRRRNAAPQYVEALENQLKRAKAMLSILIPNVDLTDPSLDTSIAQGNFPNLRSQVGGLLAHNAPRPAPERPPLVAEASSDAQLESMVQQTGQLDLDEQGHWDYHGHSSGLSFVRRMREQLGDIVGPEGQGTPFMKSRPYSQVLDSPKSSAESPMDAQSAAIDLPSREIAKAICEHALNDASALLPVVHQPTFFKAMDQFYDTPPEQYSNRENSFLPLLYAVLALGTLFATEESKRSSGYESAIHEGFKFFKASRQLMDIADCRDLTSLQAVVFMILFLQSSAKLSTCYAYIGVALRSALRMGLHRHFQSNFNPIEAETRKRVFWVIRKMDTYVGALLGLPHFLSDDDVDQEFPAEVDDEYITETEIKPMPEGIITVVAGANAHTRIVQILAKIVRYIYPIKGEKTVGPQEPSDTENSYTVSYAKIREIEYDLQAWMENLPMGLKPGGDAPPVIIRVRQLLRISYGHAQMMLYRPFLHYISSTAGSSAVDQRSFKCAAACVSVSRNIIHITAEMKRQNLLVGAYWFAMYTTFFAIISLVFYAIENPDSSASQNVLRDAIEGKETLAQLAKYSMAADRCNATLSALFEQLPERLKRGREPSASNKRSRPIHSPSPLPPGHPTQSATEVHRVGVDMEPQPPIRRASTFPEHIPPLVGKRASLHQGLHLGSPFPVESQFIRPLGSETSETTPSLTSASATTSSSSLPFGTPQRNVPGFVASPAGDFLSPHGLPDFSSTMFPSADPFAYPNPAFATLDNSSFSPFGSTQGNPFLHHGTPTSHPNQSNRDSTMFASPISGHTPTPPEIGKSDAGVQLYGPLPMYMMPGVPHAGQVPQSMRPPG</sequence>
<dbReference type="SMART" id="SM00906">
    <property type="entry name" value="Fungal_trans"/>
    <property type="match status" value="1"/>
</dbReference>
<evidence type="ECO:0000313" key="11">
    <source>
        <dbReference type="EMBL" id="KAF2837783.1"/>
    </source>
</evidence>
<reference evidence="11" key="1">
    <citation type="journal article" date="2020" name="Stud. Mycol.">
        <title>101 Dothideomycetes genomes: a test case for predicting lifestyles and emergence of pathogens.</title>
        <authorList>
            <person name="Haridas S."/>
            <person name="Albert R."/>
            <person name="Binder M."/>
            <person name="Bloem J."/>
            <person name="Labutti K."/>
            <person name="Salamov A."/>
            <person name="Andreopoulos B."/>
            <person name="Baker S."/>
            <person name="Barry K."/>
            <person name="Bills G."/>
            <person name="Bluhm B."/>
            <person name="Cannon C."/>
            <person name="Castanera R."/>
            <person name="Culley D."/>
            <person name="Daum C."/>
            <person name="Ezra D."/>
            <person name="Gonzalez J."/>
            <person name="Henrissat B."/>
            <person name="Kuo A."/>
            <person name="Liang C."/>
            <person name="Lipzen A."/>
            <person name="Lutzoni F."/>
            <person name="Magnuson J."/>
            <person name="Mondo S."/>
            <person name="Nolan M."/>
            <person name="Ohm R."/>
            <person name="Pangilinan J."/>
            <person name="Park H.-J."/>
            <person name="Ramirez L."/>
            <person name="Alfaro M."/>
            <person name="Sun H."/>
            <person name="Tritt A."/>
            <person name="Yoshinaga Y."/>
            <person name="Zwiers L.-H."/>
            <person name="Turgeon B."/>
            <person name="Goodwin S."/>
            <person name="Spatafora J."/>
            <person name="Crous P."/>
            <person name="Grigoriev I."/>
        </authorList>
    </citation>
    <scope>NUCLEOTIDE SEQUENCE</scope>
    <source>
        <strain evidence="11">CBS 101060</strain>
    </source>
</reference>
<keyword evidence="6" id="KW-0804">Transcription</keyword>
<dbReference type="OrthoDB" id="422427at2759"/>
<dbReference type="CDD" id="cd12148">
    <property type="entry name" value="fungal_TF_MHR"/>
    <property type="match status" value="1"/>
</dbReference>
<dbReference type="GO" id="GO:0000981">
    <property type="term" value="F:DNA-binding transcription factor activity, RNA polymerase II-specific"/>
    <property type="evidence" value="ECO:0007669"/>
    <property type="project" value="InterPro"/>
</dbReference>
<dbReference type="Gene3D" id="4.10.240.10">
    <property type="entry name" value="Zn(2)-C6 fungal-type DNA-binding domain"/>
    <property type="match status" value="1"/>
</dbReference>
<dbReference type="InterPro" id="IPR036864">
    <property type="entry name" value="Zn2-C6_fun-type_DNA-bd_sf"/>
</dbReference>
<evidence type="ECO:0000256" key="7">
    <source>
        <dbReference type="ARBA" id="ARBA00023242"/>
    </source>
</evidence>
<dbReference type="PANTHER" id="PTHR47540:SF1">
    <property type="entry name" value="ACTIVATOR OF STRESS GENES 1-RELATED"/>
    <property type="match status" value="1"/>
</dbReference>
<keyword evidence="9" id="KW-0812">Transmembrane</keyword>
<dbReference type="GO" id="GO:0043565">
    <property type="term" value="F:sequence-specific DNA binding"/>
    <property type="evidence" value="ECO:0007669"/>
    <property type="project" value="TreeGrafter"/>
</dbReference>
<feature type="region of interest" description="Disordered" evidence="8">
    <location>
        <begin position="165"/>
        <end position="198"/>
    </location>
</feature>
<name>A0A9P4SA02_9PEZI</name>
<feature type="transmembrane region" description="Helical" evidence="9">
    <location>
        <begin position="564"/>
        <end position="584"/>
    </location>
</feature>
<gene>
    <name evidence="11" type="ORF">M501DRAFT_920741</name>
</gene>
<evidence type="ECO:0000256" key="2">
    <source>
        <dbReference type="ARBA" id="ARBA00022723"/>
    </source>
</evidence>
<protein>
    <recommendedName>
        <fullName evidence="10">Zn(2)-C6 fungal-type domain-containing protein</fullName>
    </recommendedName>
</protein>
<keyword evidence="5" id="KW-0238">DNA-binding</keyword>
<evidence type="ECO:0000256" key="3">
    <source>
        <dbReference type="ARBA" id="ARBA00022833"/>
    </source>
</evidence>
<dbReference type="PROSITE" id="PS50048">
    <property type="entry name" value="ZN2_CY6_FUNGAL_2"/>
    <property type="match status" value="1"/>
</dbReference>
<dbReference type="InterPro" id="IPR051711">
    <property type="entry name" value="Stress_Response_Reg"/>
</dbReference>
<dbReference type="SMART" id="SM00066">
    <property type="entry name" value="GAL4"/>
    <property type="match status" value="1"/>
</dbReference>
<keyword evidence="9" id="KW-1133">Transmembrane helix</keyword>
<keyword evidence="2" id="KW-0479">Metal-binding</keyword>
<dbReference type="PROSITE" id="PS00463">
    <property type="entry name" value="ZN2_CY6_FUNGAL_1"/>
    <property type="match status" value="1"/>
</dbReference>
<dbReference type="AlphaFoldDB" id="A0A9P4SA02"/>
<feature type="compositionally biased region" description="Low complexity" evidence="8">
    <location>
        <begin position="723"/>
        <end position="745"/>
    </location>
</feature>
<evidence type="ECO:0000259" key="10">
    <source>
        <dbReference type="PROSITE" id="PS50048"/>
    </source>
</evidence>
<feature type="region of interest" description="Disordered" evidence="8">
    <location>
        <begin position="723"/>
        <end position="748"/>
    </location>
</feature>
<feature type="domain" description="Zn(2)-C6 fungal-type" evidence="10">
    <location>
        <begin position="9"/>
        <end position="38"/>
    </location>
</feature>
<keyword evidence="4" id="KW-0805">Transcription regulation</keyword>
<evidence type="ECO:0000256" key="9">
    <source>
        <dbReference type="SAM" id="Phobius"/>
    </source>
</evidence>
<dbReference type="PANTHER" id="PTHR47540">
    <property type="entry name" value="THIAMINE REPRESSIBLE GENES REGULATORY PROTEIN THI5"/>
    <property type="match status" value="1"/>
</dbReference>
<evidence type="ECO:0000256" key="4">
    <source>
        <dbReference type="ARBA" id="ARBA00023015"/>
    </source>
</evidence>
<accession>A0A9P4SA02</accession>
<dbReference type="Pfam" id="PF00172">
    <property type="entry name" value="Zn_clus"/>
    <property type="match status" value="1"/>
</dbReference>
<dbReference type="SUPFAM" id="SSF57701">
    <property type="entry name" value="Zn2/Cys6 DNA-binding domain"/>
    <property type="match status" value="1"/>
</dbReference>
<feature type="region of interest" description="Disordered" evidence="8">
    <location>
        <begin position="634"/>
        <end position="665"/>
    </location>
</feature>
<dbReference type="EMBL" id="MU006098">
    <property type="protein sequence ID" value="KAF2837783.1"/>
    <property type="molecule type" value="Genomic_DNA"/>
</dbReference>